<dbReference type="Gene3D" id="3.40.50.1820">
    <property type="entry name" value="alpha/beta hydrolase"/>
    <property type="match status" value="1"/>
</dbReference>
<dbReference type="PANTHER" id="PTHR13390:SF0">
    <property type="entry name" value="LIPID DROPLET-ASSOCIATED HYDROLASE"/>
    <property type="match status" value="1"/>
</dbReference>
<reference evidence="5" key="1">
    <citation type="submission" date="2022-06" db="EMBL/GenBank/DDBJ databases">
        <authorList>
            <consortium name="SYNGENTA / RWTH Aachen University"/>
        </authorList>
    </citation>
    <scope>NUCLEOTIDE SEQUENCE</scope>
</reference>
<evidence type="ECO:0000256" key="4">
    <source>
        <dbReference type="ARBA" id="ARBA00022801"/>
    </source>
</evidence>
<dbReference type="PANTHER" id="PTHR13390">
    <property type="entry name" value="LIPASE"/>
    <property type="match status" value="1"/>
</dbReference>
<keyword evidence="4" id="KW-0378">Hydrolase</keyword>
<evidence type="ECO:0000256" key="3">
    <source>
        <dbReference type="ARBA" id="ARBA00022677"/>
    </source>
</evidence>
<dbReference type="GO" id="GO:0005811">
    <property type="term" value="C:lipid droplet"/>
    <property type="evidence" value="ECO:0007669"/>
    <property type="project" value="UniProtKB-SubCell"/>
</dbReference>
<keyword evidence="6" id="KW-1185">Reference proteome</keyword>
<dbReference type="EMBL" id="CALTRL010005826">
    <property type="protein sequence ID" value="CAH7687031.1"/>
    <property type="molecule type" value="Genomic_DNA"/>
</dbReference>
<name>A0AAV0BL33_PHAPC</name>
<dbReference type="AlphaFoldDB" id="A0AAV0BL33"/>
<sequence length="454" mass="51099">MIADSSSSPFDYNSTFGSQATTWLRARLNYRTGSAVQNSELNIWSSSPVSLDLSQTQTEKSQRLFRVSTKASQDDETAKVQPPEVVILFMPGNPGMVEFYQPFLNTLFNNLNSSSISNIVISSSHLSHYIRTGDDSLSQRIKNSFQSLRVMASNLNASRLFKASDRSNLVGEEHSALEKQVNYHNKVFESVYSSFDYERSERGPQIVLIGHSVGAYIATKVLERNGNKISHMIGLFPTISEIGKTRNAAKLKLLFSPLSLPVVNFLQFLVGLTIPKALLVRMLQRTTGYITIGSKKNLPTHQEKQDEFNSNIIANLLIDAGLTTNVLQMARSEMKTIKELDLEFLKRFKSQMTFYYTEPEKDHWIREEEFLKVSDIFGAQESLLFLGNQDISKPSSSSNLDKAFKHSCINRKIDNVSKHTDLNELTKGFGSNVIRGTEEVPHAFCLGLSPFFYV</sequence>
<accession>A0AAV0BL33</accession>
<dbReference type="Pfam" id="PF10230">
    <property type="entry name" value="LIDHydrolase"/>
    <property type="match status" value="1"/>
</dbReference>
<comment type="caution">
    <text evidence="5">The sequence shown here is derived from an EMBL/GenBank/DDBJ whole genome shotgun (WGS) entry which is preliminary data.</text>
</comment>
<dbReference type="GO" id="GO:0016298">
    <property type="term" value="F:lipase activity"/>
    <property type="evidence" value="ECO:0007669"/>
    <property type="project" value="InterPro"/>
</dbReference>
<evidence type="ECO:0000313" key="5">
    <source>
        <dbReference type="EMBL" id="CAH7687031.1"/>
    </source>
</evidence>
<dbReference type="SUPFAM" id="SSF53474">
    <property type="entry name" value="alpha/beta-Hydrolases"/>
    <property type="match status" value="1"/>
</dbReference>
<evidence type="ECO:0000256" key="1">
    <source>
        <dbReference type="ARBA" id="ARBA00004502"/>
    </source>
</evidence>
<evidence type="ECO:0000256" key="2">
    <source>
        <dbReference type="ARBA" id="ARBA00008300"/>
    </source>
</evidence>
<dbReference type="InterPro" id="IPR019363">
    <property type="entry name" value="LDAH"/>
</dbReference>
<gene>
    <name evidence="5" type="ORF">PPACK8108_LOCUS21755</name>
</gene>
<dbReference type="GO" id="GO:0019915">
    <property type="term" value="P:lipid storage"/>
    <property type="evidence" value="ECO:0007669"/>
    <property type="project" value="InterPro"/>
</dbReference>
<comment type="subcellular location">
    <subcellularLocation>
        <location evidence="1">Lipid droplet</location>
    </subcellularLocation>
</comment>
<comment type="similarity">
    <text evidence="2">Belongs to the AB hydrolase superfamily. LDAH family.</text>
</comment>
<keyword evidence="3" id="KW-0551">Lipid droplet</keyword>
<proteinExistence type="inferred from homology"/>
<dbReference type="InterPro" id="IPR029058">
    <property type="entry name" value="AB_hydrolase_fold"/>
</dbReference>
<evidence type="ECO:0008006" key="7">
    <source>
        <dbReference type="Google" id="ProtNLM"/>
    </source>
</evidence>
<evidence type="ECO:0000313" key="6">
    <source>
        <dbReference type="Proteomes" id="UP001153365"/>
    </source>
</evidence>
<protein>
    <recommendedName>
        <fullName evidence="7">Lipid droplet-associated hydrolase</fullName>
    </recommendedName>
</protein>
<organism evidence="5 6">
    <name type="scientific">Phakopsora pachyrhizi</name>
    <name type="common">Asian soybean rust disease fungus</name>
    <dbReference type="NCBI Taxonomy" id="170000"/>
    <lineage>
        <taxon>Eukaryota</taxon>
        <taxon>Fungi</taxon>
        <taxon>Dikarya</taxon>
        <taxon>Basidiomycota</taxon>
        <taxon>Pucciniomycotina</taxon>
        <taxon>Pucciniomycetes</taxon>
        <taxon>Pucciniales</taxon>
        <taxon>Phakopsoraceae</taxon>
        <taxon>Phakopsora</taxon>
    </lineage>
</organism>
<dbReference type="Proteomes" id="UP001153365">
    <property type="component" value="Unassembled WGS sequence"/>
</dbReference>